<dbReference type="PANTHER" id="PTHR45782">
    <property type="entry name" value="MITOCHONDRIAL RIBOSOME-ASSOCIATED GTPASE 1"/>
    <property type="match status" value="1"/>
</dbReference>
<keyword evidence="3 4" id="KW-0342">GTP-binding</keyword>
<name>A0A2V1N2F9_9LACO</name>
<organism evidence="7 8">
    <name type="scientific">Levilactobacillus bambusae</name>
    <dbReference type="NCBI Taxonomy" id="2024736"/>
    <lineage>
        <taxon>Bacteria</taxon>
        <taxon>Bacillati</taxon>
        <taxon>Bacillota</taxon>
        <taxon>Bacilli</taxon>
        <taxon>Lactobacillales</taxon>
        <taxon>Lactobacillaceae</taxon>
        <taxon>Levilactobacillus</taxon>
    </lineage>
</organism>
<comment type="subcellular location">
    <subcellularLocation>
        <location evidence="4">Cytoplasm</location>
    </subcellularLocation>
</comment>
<dbReference type="Pfam" id="PF01926">
    <property type="entry name" value="MMR_HSR1"/>
    <property type="match status" value="1"/>
</dbReference>
<dbReference type="Gene3D" id="3.40.50.300">
    <property type="entry name" value="P-loop containing nucleotide triphosphate hydrolases"/>
    <property type="match status" value="1"/>
</dbReference>
<dbReference type="AlphaFoldDB" id="A0A2V1N2F9"/>
<accession>A0A2V1N2F9</accession>
<evidence type="ECO:0000313" key="8">
    <source>
        <dbReference type="Proteomes" id="UP000245080"/>
    </source>
</evidence>
<feature type="domain" description="CP-type G" evidence="6">
    <location>
        <begin position="15"/>
        <end position="179"/>
    </location>
</feature>
<dbReference type="InterPro" id="IPR027417">
    <property type="entry name" value="P-loop_NTPase"/>
</dbReference>
<evidence type="ECO:0000256" key="5">
    <source>
        <dbReference type="PIRSR" id="PIRSR006230-1"/>
    </source>
</evidence>
<dbReference type="GO" id="GO:0005737">
    <property type="term" value="C:cytoplasm"/>
    <property type="evidence" value="ECO:0007669"/>
    <property type="project" value="UniProtKB-SubCell"/>
</dbReference>
<dbReference type="SUPFAM" id="SSF52540">
    <property type="entry name" value="P-loop containing nucleoside triphosphate hydrolases"/>
    <property type="match status" value="1"/>
</dbReference>
<dbReference type="Gene3D" id="1.10.1580.10">
    <property type="match status" value="1"/>
</dbReference>
<evidence type="ECO:0000259" key="6">
    <source>
        <dbReference type="PROSITE" id="PS51721"/>
    </source>
</evidence>
<proteinExistence type="inferred from homology"/>
<dbReference type="GO" id="GO:0005525">
    <property type="term" value="F:GTP binding"/>
    <property type="evidence" value="ECO:0007669"/>
    <property type="project" value="UniProtKB-KW"/>
</dbReference>
<sequence length="291" mass="32647">MATIQWFPGHMAKAIRQVEENLKLVDIVFELVDARIPASSRNPEIERLIKDKPHLIIMTKMDLADPRETSAWLSYFKSIGQPAIAVDSRANITAKQITKITEGILAEKMANEQQKGLKERPMRAMTVGIPNVGKSTLLNHIVKKKVAPVGDRPGVTKGQQWLRSTKKLELLDTPGILWPKFDDQIIGQKLALTGAIKDSIYAKDDVALYAVHYFRQAHPAEFMARYKLSSADMDQSDVDLLLTLTKNIGMKDDYLRSSERVILDARRSKIAPFTLDPVPEGEISESKTTNN</sequence>
<dbReference type="PIRSF" id="PIRSF006230">
    <property type="entry name" value="MG442"/>
    <property type="match status" value="1"/>
</dbReference>
<dbReference type="PROSITE" id="PS51721">
    <property type="entry name" value="G_CP"/>
    <property type="match status" value="1"/>
</dbReference>
<comment type="similarity">
    <text evidence="4">Belongs to the TRAFAC class YlqF/YawG GTPase family. MTG1 subfamily.</text>
</comment>
<feature type="binding site" evidence="5">
    <location>
        <begin position="131"/>
        <end position="136"/>
    </location>
    <ligand>
        <name>GTP</name>
        <dbReference type="ChEBI" id="CHEBI:37565"/>
    </ligand>
</feature>
<comment type="caution">
    <text evidence="7">The sequence shown here is derived from an EMBL/GenBank/DDBJ whole genome shotgun (WGS) entry which is preliminary data.</text>
</comment>
<evidence type="ECO:0000256" key="3">
    <source>
        <dbReference type="ARBA" id="ARBA00023134"/>
    </source>
</evidence>
<evidence type="ECO:0000256" key="4">
    <source>
        <dbReference type="PIRNR" id="PIRNR006230"/>
    </source>
</evidence>
<keyword evidence="4" id="KW-0963">Cytoplasm</keyword>
<dbReference type="OrthoDB" id="9779790at2"/>
<dbReference type="RefSeq" id="WP_109249531.1">
    <property type="nucleotide sequence ID" value="NZ_QCXQ01000001.1"/>
</dbReference>
<dbReference type="GO" id="GO:0003924">
    <property type="term" value="F:GTPase activity"/>
    <property type="evidence" value="ECO:0007669"/>
    <property type="project" value="TreeGrafter"/>
</dbReference>
<dbReference type="EMBL" id="QCXQ01000001">
    <property type="protein sequence ID" value="PWG00818.1"/>
    <property type="molecule type" value="Genomic_DNA"/>
</dbReference>
<dbReference type="InterPro" id="IPR030378">
    <property type="entry name" value="G_CP_dom"/>
</dbReference>
<dbReference type="InterPro" id="IPR019991">
    <property type="entry name" value="GTP-bd_ribosome_bgen"/>
</dbReference>
<evidence type="ECO:0000256" key="2">
    <source>
        <dbReference type="ARBA" id="ARBA00022741"/>
    </source>
</evidence>
<dbReference type="PANTHER" id="PTHR45782:SF4">
    <property type="entry name" value="MITOCHONDRIAL RIBOSOME-ASSOCIATED GTPASE 1"/>
    <property type="match status" value="1"/>
</dbReference>
<reference evidence="7 8" key="1">
    <citation type="journal article" date="2018" name="Int. J. Syst. Evol. Microbiol.">
        <title>Lactobacillus bambusae sp. nov., isolated from a traditional fermented Ma-bamboo shoots of Taiwan.</title>
        <authorList>
            <person name="Wang L.-T."/>
        </authorList>
    </citation>
    <scope>NUCLEOTIDE SEQUENCE [LARGE SCALE GENOMIC DNA]</scope>
    <source>
        <strain evidence="7 8">BS-W1</strain>
    </source>
</reference>
<protein>
    <recommendedName>
        <fullName evidence="1 4">Ribosome biogenesis GTPase A</fullName>
    </recommendedName>
</protein>
<dbReference type="NCBIfam" id="TIGR03596">
    <property type="entry name" value="GTPase_YlqF"/>
    <property type="match status" value="1"/>
</dbReference>
<keyword evidence="2 4" id="KW-0547">Nucleotide-binding</keyword>
<dbReference type="InterPro" id="IPR016478">
    <property type="entry name" value="GTPase_MTG1"/>
</dbReference>
<evidence type="ECO:0000313" key="7">
    <source>
        <dbReference type="EMBL" id="PWG00818.1"/>
    </source>
</evidence>
<dbReference type="GO" id="GO:0006412">
    <property type="term" value="P:translation"/>
    <property type="evidence" value="ECO:0007669"/>
    <property type="project" value="TreeGrafter"/>
</dbReference>
<dbReference type="InterPro" id="IPR006073">
    <property type="entry name" value="GTP-bd"/>
</dbReference>
<gene>
    <name evidence="7" type="primary">ylqF</name>
    <name evidence="7" type="ORF">DCM90_01170</name>
</gene>
<dbReference type="InterPro" id="IPR023179">
    <property type="entry name" value="GTP-bd_ortho_bundle_sf"/>
</dbReference>
<evidence type="ECO:0000256" key="1">
    <source>
        <dbReference type="ARBA" id="ARBA00014898"/>
    </source>
</evidence>
<feature type="binding site" evidence="5">
    <location>
        <position position="175"/>
    </location>
    <ligand>
        <name>GTP</name>
        <dbReference type="ChEBI" id="CHEBI:37565"/>
    </ligand>
</feature>
<dbReference type="FunFam" id="3.40.50.300:FF:000590">
    <property type="entry name" value="Ribosome biogenesis GTPase A"/>
    <property type="match status" value="1"/>
</dbReference>
<comment type="function">
    <text evidence="4">Required for a late step of 50S ribosomal subunit assembly. Has GTPase activity.</text>
</comment>
<dbReference type="Proteomes" id="UP000245080">
    <property type="component" value="Unassembled WGS sequence"/>
</dbReference>
<dbReference type="CDD" id="cd01856">
    <property type="entry name" value="YlqF"/>
    <property type="match status" value="1"/>
</dbReference>
<keyword evidence="8" id="KW-1185">Reference proteome</keyword>